<dbReference type="SUPFAM" id="SSF53822">
    <property type="entry name" value="Periplasmic binding protein-like I"/>
    <property type="match status" value="1"/>
</dbReference>
<dbReference type="GO" id="GO:0000976">
    <property type="term" value="F:transcription cis-regulatory region binding"/>
    <property type="evidence" value="ECO:0007669"/>
    <property type="project" value="TreeGrafter"/>
</dbReference>
<dbReference type="Gene3D" id="3.40.50.2300">
    <property type="match status" value="2"/>
</dbReference>
<dbReference type="CDD" id="cd01392">
    <property type="entry name" value="HTH_LacI"/>
    <property type="match status" value="1"/>
</dbReference>
<protein>
    <submittedName>
        <fullName evidence="5">Periplasmic binding protein and sugar binding domain of the LacI family protein</fullName>
    </submittedName>
</protein>
<dbReference type="InterPro" id="IPR028082">
    <property type="entry name" value="Peripla_BP_I"/>
</dbReference>
<dbReference type="SUPFAM" id="SSF47413">
    <property type="entry name" value="lambda repressor-like DNA-binding domains"/>
    <property type="match status" value="1"/>
</dbReference>
<name>F4QK94_9CAUL</name>
<dbReference type="PROSITE" id="PS50932">
    <property type="entry name" value="HTH_LACI_2"/>
    <property type="match status" value="1"/>
</dbReference>
<dbReference type="PANTHER" id="PTHR30146">
    <property type="entry name" value="LACI-RELATED TRANSCRIPTIONAL REPRESSOR"/>
    <property type="match status" value="1"/>
</dbReference>
<dbReference type="InterPro" id="IPR000843">
    <property type="entry name" value="HTH_LacI"/>
</dbReference>
<dbReference type="HOGENOM" id="CLU_037628_6_2_5"/>
<dbReference type="Proteomes" id="UP000006512">
    <property type="component" value="Unassembled WGS sequence"/>
</dbReference>
<dbReference type="InterPro" id="IPR010982">
    <property type="entry name" value="Lambda_DNA-bd_dom_sf"/>
</dbReference>
<dbReference type="PROSITE" id="PS00356">
    <property type="entry name" value="HTH_LACI_1"/>
    <property type="match status" value="1"/>
</dbReference>
<dbReference type="Gene3D" id="1.10.260.40">
    <property type="entry name" value="lambda repressor-like DNA-binding domains"/>
    <property type="match status" value="1"/>
</dbReference>
<evidence type="ECO:0000313" key="5">
    <source>
        <dbReference type="EMBL" id="EGF93272.1"/>
    </source>
</evidence>
<dbReference type="eggNOG" id="COG1609">
    <property type="taxonomic scope" value="Bacteria"/>
</dbReference>
<dbReference type="AlphaFoldDB" id="F4QK94"/>
<dbReference type="SMART" id="SM00354">
    <property type="entry name" value="HTH_LACI"/>
    <property type="match status" value="1"/>
</dbReference>
<keyword evidence="6" id="KW-1185">Reference proteome</keyword>
<evidence type="ECO:0000259" key="4">
    <source>
        <dbReference type="PROSITE" id="PS50932"/>
    </source>
</evidence>
<proteinExistence type="predicted"/>
<keyword evidence="3" id="KW-0804">Transcription</keyword>
<evidence type="ECO:0000256" key="2">
    <source>
        <dbReference type="ARBA" id="ARBA00023125"/>
    </source>
</evidence>
<dbReference type="STRING" id="715226.ABI_17120"/>
<evidence type="ECO:0000256" key="1">
    <source>
        <dbReference type="ARBA" id="ARBA00023015"/>
    </source>
</evidence>
<feature type="domain" description="HTH lacI-type" evidence="4">
    <location>
        <begin position="1"/>
        <end position="53"/>
    </location>
</feature>
<reference evidence="6" key="1">
    <citation type="submission" date="2011-03" db="EMBL/GenBank/DDBJ databases">
        <title>Draft genome sequence of Brevundimonas diminuta.</title>
        <authorList>
            <person name="Brown P.J.B."/>
            <person name="Buechlein A."/>
            <person name="Hemmerich C."/>
            <person name="Brun Y.V."/>
        </authorList>
    </citation>
    <scope>NUCLEOTIDE SEQUENCE [LARGE SCALE GENOMIC DNA]</scope>
    <source>
        <strain evidence="6">C19</strain>
    </source>
</reference>
<organism evidence="5 6">
    <name type="scientific">Asticcacaulis biprosthecium C19</name>
    <dbReference type="NCBI Taxonomy" id="715226"/>
    <lineage>
        <taxon>Bacteria</taxon>
        <taxon>Pseudomonadati</taxon>
        <taxon>Pseudomonadota</taxon>
        <taxon>Alphaproteobacteria</taxon>
        <taxon>Caulobacterales</taxon>
        <taxon>Caulobacteraceae</taxon>
        <taxon>Asticcacaulis</taxon>
    </lineage>
</organism>
<gene>
    <name evidence="5" type="ORF">ABI_17120</name>
</gene>
<evidence type="ECO:0000313" key="6">
    <source>
        <dbReference type="Proteomes" id="UP000006512"/>
    </source>
</evidence>
<evidence type="ECO:0000256" key="3">
    <source>
        <dbReference type="ARBA" id="ARBA00023163"/>
    </source>
</evidence>
<dbReference type="Pfam" id="PF13377">
    <property type="entry name" value="Peripla_BP_3"/>
    <property type="match status" value="1"/>
</dbReference>
<dbReference type="InterPro" id="IPR046335">
    <property type="entry name" value="LacI/GalR-like_sensor"/>
</dbReference>
<sequence length="328" mass="35685">MSDIAKMAGVSLSSVSRALGGSSLVPEPQRQRILDLAEAHGYSVNQAARNLRLRTTETIGLVLPMGHETGQKVTDPFLLELIGNLSEEVFHRGYDMLMSKNPAPRTGWLKSLVQSHRFDAMLVLGQSDQHDNINALAANYAPMVVWGERLPHQAYCSVGVDNALGGTLATEHLLSRGRRQILFLGPAQVPEVASRLRGYVEALTDFGLPPKPNQIIDAHFTYESAYETVCALLASRRKFDAIFAASDVIAVAAITALTKTGRRVPEDVAVCGFDDVAMARTMAPSLTTVRQDLRMGAQLMVDLLFRRMNGEKTTSAVIPASLIERAST</sequence>
<dbReference type="CDD" id="cd06295">
    <property type="entry name" value="PBP1_CelR"/>
    <property type="match status" value="1"/>
</dbReference>
<dbReference type="GO" id="GO:0003700">
    <property type="term" value="F:DNA-binding transcription factor activity"/>
    <property type="evidence" value="ECO:0007669"/>
    <property type="project" value="TreeGrafter"/>
</dbReference>
<keyword evidence="2" id="KW-0238">DNA-binding</keyword>
<dbReference type="RefSeq" id="WP_006272468.1">
    <property type="nucleotide sequence ID" value="NZ_GL883077.1"/>
</dbReference>
<accession>F4QK94</accession>
<dbReference type="Pfam" id="PF00356">
    <property type="entry name" value="LacI"/>
    <property type="match status" value="1"/>
</dbReference>
<dbReference type="PANTHER" id="PTHR30146:SF120">
    <property type="entry name" value="ALANINE RACEMASE"/>
    <property type="match status" value="1"/>
</dbReference>
<keyword evidence="1" id="KW-0805">Transcription regulation</keyword>
<dbReference type="EMBL" id="GL883077">
    <property type="protein sequence ID" value="EGF93272.1"/>
    <property type="molecule type" value="Genomic_DNA"/>
</dbReference>
<dbReference type="OrthoDB" id="8433438at2"/>